<keyword evidence="1" id="KW-0472">Membrane</keyword>
<comment type="caution">
    <text evidence="2">The sequence shown here is derived from an EMBL/GenBank/DDBJ whole genome shotgun (WGS) entry which is preliminary data.</text>
</comment>
<evidence type="ECO:0000313" key="3">
    <source>
        <dbReference type="Proteomes" id="UP000178783"/>
    </source>
</evidence>
<keyword evidence="1" id="KW-1133">Transmembrane helix</keyword>
<keyword evidence="1" id="KW-0812">Transmembrane</keyword>
<gene>
    <name evidence="2" type="ORF">A3H66_02545</name>
</gene>
<reference evidence="2 3" key="1">
    <citation type="journal article" date="2016" name="Nat. Commun.">
        <title>Thousands of microbial genomes shed light on interconnected biogeochemical processes in an aquifer system.</title>
        <authorList>
            <person name="Anantharaman K."/>
            <person name="Brown C.T."/>
            <person name="Hug L.A."/>
            <person name="Sharon I."/>
            <person name="Castelle C.J."/>
            <person name="Probst A.J."/>
            <person name="Thomas B.C."/>
            <person name="Singh A."/>
            <person name="Wilkins M.J."/>
            <person name="Karaoz U."/>
            <person name="Brodie E.L."/>
            <person name="Williams K.H."/>
            <person name="Hubbard S.S."/>
            <person name="Banfield J.F."/>
        </authorList>
    </citation>
    <scope>NUCLEOTIDE SEQUENCE [LARGE SCALE GENOMIC DNA]</scope>
</reference>
<evidence type="ECO:0008006" key="4">
    <source>
        <dbReference type="Google" id="ProtNLM"/>
    </source>
</evidence>
<dbReference type="EMBL" id="MFFW01000040">
    <property type="protein sequence ID" value="OGF24000.1"/>
    <property type="molecule type" value="Genomic_DNA"/>
</dbReference>
<proteinExistence type="predicted"/>
<organism evidence="2 3">
    <name type="scientific">Candidatus Falkowbacteria bacterium RIFCSPLOWO2_02_FULL_45_21</name>
    <dbReference type="NCBI Taxonomy" id="1797989"/>
    <lineage>
        <taxon>Bacteria</taxon>
        <taxon>Candidatus Falkowiibacteriota</taxon>
    </lineage>
</organism>
<sequence length="116" mass="12949">MRYLNSEKEIPQSQSALWFKKKFLNLKFFNKILFILIIVLGISYIAGTNDLAIKGYALSDLRKQQSKVAAENKKLELKAMSLSSYNVLSERIGSLKMVAVGNIDYIDGGDGSVAKK</sequence>
<dbReference type="STRING" id="1797989.A3H66_02545"/>
<dbReference type="AlphaFoldDB" id="A0A1F5SB91"/>
<evidence type="ECO:0000256" key="1">
    <source>
        <dbReference type="SAM" id="Phobius"/>
    </source>
</evidence>
<name>A0A1F5SB91_9BACT</name>
<feature type="transmembrane region" description="Helical" evidence="1">
    <location>
        <begin position="28"/>
        <end position="46"/>
    </location>
</feature>
<accession>A0A1F5SB91</accession>
<evidence type="ECO:0000313" key="2">
    <source>
        <dbReference type="EMBL" id="OGF24000.1"/>
    </source>
</evidence>
<dbReference type="Proteomes" id="UP000178783">
    <property type="component" value="Unassembled WGS sequence"/>
</dbReference>
<protein>
    <recommendedName>
        <fullName evidence="4">Cell division protein FtsL</fullName>
    </recommendedName>
</protein>